<sequence>MNFLKPAKHIKPLPENQIDDTYKRLRL</sequence>
<evidence type="ECO:0000313" key="1">
    <source>
        <dbReference type="EMBL" id="PJG36211.1"/>
    </source>
</evidence>
<name>A0AAP8KKY6_9ENTR</name>
<dbReference type="AlphaFoldDB" id="A0AAP8KKY6"/>
<proteinExistence type="predicted"/>
<dbReference type="EMBL" id="NMVR01000490">
    <property type="protein sequence ID" value="PJG36211.1"/>
    <property type="molecule type" value="Genomic_DNA"/>
</dbReference>
<dbReference type="Proteomes" id="UP000231328">
    <property type="component" value="Unassembled WGS sequence"/>
</dbReference>
<evidence type="ECO:0000313" key="2">
    <source>
        <dbReference type="Proteomes" id="UP000231328"/>
    </source>
</evidence>
<gene>
    <name evidence="1" type="ORF">CGZ54_29720</name>
</gene>
<comment type="caution">
    <text evidence="1">The sequence shown here is derived from an EMBL/GenBank/DDBJ whole genome shotgun (WGS) entry which is preliminary data.</text>
</comment>
<reference evidence="1 2" key="1">
    <citation type="submission" date="2017-07" db="EMBL/GenBank/DDBJ databases">
        <title>Draft genome sequence of Enterobacter cloacae ST128, a clinical strain coproducing KPC-2 and NDM-1 carbapenemases.</title>
        <authorList>
            <person name="Li X."/>
        </authorList>
    </citation>
    <scope>NUCLEOTIDE SEQUENCE [LARGE SCALE GENOMIC DNA]</scope>
    <source>
        <strain evidence="1 2">HBY</strain>
    </source>
</reference>
<accession>A0AAP8KKY6</accession>
<organism evidence="1 2">
    <name type="scientific">Enterobacter hormaechei</name>
    <dbReference type="NCBI Taxonomy" id="158836"/>
    <lineage>
        <taxon>Bacteria</taxon>
        <taxon>Pseudomonadati</taxon>
        <taxon>Pseudomonadota</taxon>
        <taxon>Gammaproteobacteria</taxon>
        <taxon>Enterobacterales</taxon>
        <taxon>Enterobacteriaceae</taxon>
        <taxon>Enterobacter</taxon>
        <taxon>Enterobacter cloacae complex</taxon>
    </lineage>
</organism>
<feature type="non-terminal residue" evidence="1">
    <location>
        <position position="27"/>
    </location>
</feature>
<protein>
    <submittedName>
        <fullName evidence="1">Glycerol-3-phosphate transporter domain protein</fullName>
    </submittedName>
</protein>